<name>A0A8J4XUQ2_CHIOP</name>
<organism evidence="1 2">
    <name type="scientific">Chionoecetes opilio</name>
    <name type="common">Atlantic snow crab</name>
    <name type="synonym">Cancer opilio</name>
    <dbReference type="NCBI Taxonomy" id="41210"/>
    <lineage>
        <taxon>Eukaryota</taxon>
        <taxon>Metazoa</taxon>
        <taxon>Ecdysozoa</taxon>
        <taxon>Arthropoda</taxon>
        <taxon>Crustacea</taxon>
        <taxon>Multicrustacea</taxon>
        <taxon>Malacostraca</taxon>
        <taxon>Eumalacostraca</taxon>
        <taxon>Eucarida</taxon>
        <taxon>Decapoda</taxon>
        <taxon>Pleocyemata</taxon>
        <taxon>Brachyura</taxon>
        <taxon>Eubrachyura</taxon>
        <taxon>Majoidea</taxon>
        <taxon>Majidae</taxon>
        <taxon>Chionoecetes</taxon>
    </lineage>
</organism>
<dbReference type="Proteomes" id="UP000770661">
    <property type="component" value="Unassembled WGS sequence"/>
</dbReference>
<comment type="caution">
    <text evidence="1">The sequence shown here is derived from an EMBL/GenBank/DDBJ whole genome shotgun (WGS) entry which is preliminary data.</text>
</comment>
<evidence type="ECO:0000313" key="1">
    <source>
        <dbReference type="EMBL" id="KAG0713517.1"/>
    </source>
</evidence>
<protein>
    <submittedName>
        <fullName evidence="1">Protein pigeon</fullName>
    </submittedName>
</protein>
<sequence length="227" mass="25388">MWSVCEDPHNLDTPSLLQEYLVGETYAALHKHIDSDASHLMSLLPITTAPFTTDTEYIESPGEENVRISYCLLENACIMLLSPRERMVRSLSDTWTKLWEHTSTRHHQRFSLTDVVDKLMVSLDTYKPEALSQGSTPVSPASPLVGGLTITSLGLTLAHLMFDPLPFNEAENTTSSKLEHLLSVNLRELSMYCLKHFPHESPMRVHAVASKYVCTQLQLEGHGGPSN</sequence>
<dbReference type="GO" id="GO:0005802">
    <property type="term" value="C:trans-Golgi network"/>
    <property type="evidence" value="ECO:0007669"/>
    <property type="project" value="TreeGrafter"/>
</dbReference>
<keyword evidence="2" id="KW-1185">Reference proteome</keyword>
<dbReference type="OrthoDB" id="9997853at2759"/>
<proteinExistence type="predicted"/>
<dbReference type="AlphaFoldDB" id="A0A8J4XUQ2"/>
<dbReference type="GO" id="GO:1902004">
    <property type="term" value="P:positive regulation of amyloid-beta formation"/>
    <property type="evidence" value="ECO:0007669"/>
    <property type="project" value="TreeGrafter"/>
</dbReference>
<dbReference type="InterPro" id="IPR026172">
    <property type="entry name" value="GSAP_fam"/>
</dbReference>
<dbReference type="PANTHER" id="PTHR13630">
    <property type="entry name" value="GAMMA-SECRETASE-ACTIVATING PROTEIN"/>
    <property type="match status" value="1"/>
</dbReference>
<gene>
    <name evidence="1" type="primary">pigeon_0</name>
    <name evidence="1" type="ORF">GWK47_016059</name>
</gene>
<reference evidence="1" key="1">
    <citation type="submission" date="2020-07" db="EMBL/GenBank/DDBJ databases">
        <title>The High-quality genome of the commercially important snow crab, Chionoecetes opilio.</title>
        <authorList>
            <person name="Jeong J.-H."/>
            <person name="Ryu S."/>
        </authorList>
    </citation>
    <scope>NUCLEOTIDE SEQUENCE</scope>
    <source>
        <strain evidence="1">MADBK_172401_WGS</strain>
        <tissue evidence="1">Digestive gland</tissue>
    </source>
</reference>
<accession>A0A8J4XUQ2</accession>
<dbReference type="EMBL" id="JACEEZ010021396">
    <property type="protein sequence ID" value="KAG0713517.1"/>
    <property type="molecule type" value="Genomic_DNA"/>
</dbReference>
<evidence type="ECO:0000313" key="2">
    <source>
        <dbReference type="Proteomes" id="UP000770661"/>
    </source>
</evidence>
<dbReference type="PANTHER" id="PTHR13630:SF1">
    <property type="entry name" value="GAMMA-SECRETASE-ACTIVATING PROTEIN"/>
    <property type="match status" value="1"/>
</dbReference>